<dbReference type="InterPro" id="IPR023195">
    <property type="entry name" value="Nict_dMeBzImd_PRibTrfase_N"/>
</dbReference>
<feature type="active site" description="Proton acceptor" evidence="11">
    <location>
        <position position="319"/>
    </location>
</feature>
<organism evidence="12 13">
    <name type="scientific">Marinithermofilum abyssi</name>
    <dbReference type="NCBI Taxonomy" id="1571185"/>
    <lineage>
        <taxon>Bacteria</taxon>
        <taxon>Bacillati</taxon>
        <taxon>Bacillota</taxon>
        <taxon>Bacilli</taxon>
        <taxon>Bacillales</taxon>
        <taxon>Thermoactinomycetaceae</taxon>
        <taxon>Marinithermofilum</taxon>
    </lineage>
</organism>
<dbReference type="UniPathway" id="UPA00061">
    <property type="reaction ID" value="UER00516"/>
</dbReference>
<evidence type="ECO:0000256" key="3">
    <source>
        <dbReference type="ARBA" id="ARBA00007110"/>
    </source>
</evidence>
<evidence type="ECO:0000256" key="7">
    <source>
        <dbReference type="ARBA" id="ARBA00022676"/>
    </source>
</evidence>
<evidence type="ECO:0000256" key="9">
    <source>
        <dbReference type="ARBA" id="ARBA00030686"/>
    </source>
</evidence>
<sequence length="352" mass="37024">MNWEELSAHLQNLPTPDPRFAKRMQERLDSLAKPKGSLGRLEEMAVRLAGITASTQPEMVHKRVVVFCGDHGVTEEGVSAYPSEVTGWMMETFARGQAAINVLARQAGAEVKVVDVGSKADRVPKGVVNVRVRPGTANMARGPAMSRAEAEQALAVGWKQAETAKEQGVQLLAAGEMGIGNTTAAAAVAAVLTQRDATTLTGMGTGLGDQGVRRKAAVILQSLRINQPDSSDPMDVLAKVGGLEIAAMAGFMLGAAFYRIPVVIDGLISSVAALAAVHMAPQVREILFASHLSVEPAHGIVLEKLGLTPLLDAEMRLGEGSGAVLAFPLMDAALRLSQEMALLSELGIHSQS</sequence>
<comment type="function">
    <text evidence="1 11">Catalyzes the synthesis of alpha-ribazole-5'-phosphate from nicotinate mononucleotide (NAMN) and 5,6-dimethylbenzimidazole (DMB).</text>
</comment>
<dbReference type="NCBIfam" id="TIGR03160">
    <property type="entry name" value="cobT_DBIPRT"/>
    <property type="match status" value="1"/>
</dbReference>
<evidence type="ECO:0000313" key="12">
    <source>
        <dbReference type="EMBL" id="GGE07746.1"/>
    </source>
</evidence>
<dbReference type="Proteomes" id="UP000625210">
    <property type="component" value="Unassembled WGS sequence"/>
</dbReference>
<dbReference type="FunFam" id="3.40.50.10210:FF:000001">
    <property type="entry name" value="Nicotinate-nucleotide--dimethylbenzimidazole phosphoribosyltransferase"/>
    <property type="match status" value="1"/>
</dbReference>
<keyword evidence="8 11" id="KW-0808">Transferase</keyword>
<evidence type="ECO:0000256" key="5">
    <source>
        <dbReference type="ARBA" id="ARBA00015486"/>
    </source>
</evidence>
<evidence type="ECO:0000256" key="1">
    <source>
        <dbReference type="ARBA" id="ARBA00002197"/>
    </source>
</evidence>
<evidence type="ECO:0000313" key="13">
    <source>
        <dbReference type="Proteomes" id="UP000625210"/>
    </source>
</evidence>
<evidence type="ECO:0000256" key="8">
    <source>
        <dbReference type="ARBA" id="ARBA00022679"/>
    </source>
</evidence>
<evidence type="ECO:0000256" key="6">
    <source>
        <dbReference type="ARBA" id="ARBA00022573"/>
    </source>
</evidence>
<dbReference type="GO" id="GO:0008939">
    <property type="term" value="F:nicotinate-nucleotide-dimethylbenzimidazole phosphoribosyltransferase activity"/>
    <property type="evidence" value="ECO:0007669"/>
    <property type="project" value="UniProtKB-UniRule"/>
</dbReference>
<dbReference type="SUPFAM" id="SSF52733">
    <property type="entry name" value="Nicotinate mononucleotide:5,6-dimethylbenzimidazole phosphoribosyltransferase (CobT)"/>
    <property type="match status" value="1"/>
</dbReference>
<dbReference type="Pfam" id="PF02277">
    <property type="entry name" value="DBI_PRT"/>
    <property type="match status" value="1"/>
</dbReference>
<dbReference type="InterPro" id="IPR017846">
    <property type="entry name" value="Nict_dMeBzImd_PRibTrfase_bact"/>
</dbReference>
<gene>
    <name evidence="11 12" type="primary">cobT</name>
    <name evidence="12" type="ORF">GCM10011571_06230</name>
</gene>
<comment type="pathway">
    <text evidence="2 11">Nucleoside biosynthesis; alpha-ribazole biosynthesis; alpha-ribazole from 5,6-dimethylbenzimidazole: step 1/2.</text>
</comment>
<keyword evidence="6 11" id="KW-0169">Cobalamin biosynthesis</keyword>
<dbReference type="HAMAP" id="MF_00230">
    <property type="entry name" value="CobT"/>
    <property type="match status" value="1"/>
</dbReference>
<name>A0A8J2VHG3_9BACL</name>
<reference evidence="12" key="1">
    <citation type="journal article" date="2014" name="Int. J. Syst. Evol. Microbiol.">
        <title>Complete genome sequence of Corynebacterium casei LMG S-19264T (=DSM 44701T), isolated from a smear-ripened cheese.</title>
        <authorList>
            <consortium name="US DOE Joint Genome Institute (JGI-PGF)"/>
            <person name="Walter F."/>
            <person name="Albersmeier A."/>
            <person name="Kalinowski J."/>
            <person name="Ruckert C."/>
        </authorList>
    </citation>
    <scope>NUCLEOTIDE SEQUENCE</scope>
    <source>
        <strain evidence="12">CGMCC 1.15179</strain>
    </source>
</reference>
<evidence type="ECO:0000256" key="11">
    <source>
        <dbReference type="HAMAP-Rule" id="MF_00230"/>
    </source>
</evidence>
<comment type="similarity">
    <text evidence="3 11">Belongs to the CobT family.</text>
</comment>
<dbReference type="InterPro" id="IPR003200">
    <property type="entry name" value="Nict_dMeBzImd_PRibTrfase"/>
</dbReference>
<dbReference type="CDD" id="cd02439">
    <property type="entry name" value="DMB-PRT_CobT"/>
    <property type="match status" value="1"/>
</dbReference>
<comment type="catalytic activity">
    <reaction evidence="10 11">
        <text>5,6-dimethylbenzimidazole + nicotinate beta-D-ribonucleotide = alpha-ribazole 5'-phosphate + nicotinate + H(+)</text>
        <dbReference type="Rhea" id="RHEA:11196"/>
        <dbReference type="ChEBI" id="CHEBI:15378"/>
        <dbReference type="ChEBI" id="CHEBI:15890"/>
        <dbReference type="ChEBI" id="CHEBI:32544"/>
        <dbReference type="ChEBI" id="CHEBI:57502"/>
        <dbReference type="ChEBI" id="CHEBI:57918"/>
        <dbReference type="EC" id="2.4.2.21"/>
    </reaction>
</comment>
<dbReference type="RefSeq" id="WP_188646449.1">
    <property type="nucleotide sequence ID" value="NZ_BMHQ01000002.1"/>
</dbReference>
<dbReference type="GO" id="GO:0009236">
    <property type="term" value="P:cobalamin biosynthetic process"/>
    <property type="evidence" value="ECO:0007669"/>
    <property type="project" value="UniProtKB-UniRule"/>
</dbReference>
<evidence type="ECO:0000256" key="2">
    <source>
        <dbReference type="ARBA" id="ARBA00005049"/>
    </source>
</evidence>
<keyword evidence="7 11" id="KW-0328">Glycosyltransferase</keyword>
<dbReference type="Gene3D" id="3.40.50.10210">
    <property type="match status" value="1"/>
</dbReference>
<dbReference type="PANTHER" id="PTHR43463">
    <property type="entry name" value="NICOTINATE-NUCLEOTIDE--DIMETHYLBENZIMIDAZOLE PHOSPHORIBOSYLTRANSFERASE"/>
    <property type="match status" value="1"/>
</dbReference>
<proteinExistence type="inferred from homology"/>
<protein>
    <recommendedName>
        <fullName evidence="5 11">Nicotinate-nucleotide--dimethylbenzimidazole phosphoribosyltransferase</fullName>
        <shortName evidence="11">NN:DBI PRT</shortName>
        <ecNumber evidence="4 11">2.4.2.21</ecNumber>
    </recommendedName>
    <alternativeName>
        <fullName evidence="9 11">N(1)-alpha-phosphoribosyltransferase</fullName>
    </alternativeName>
</protein>
<dbReference type="EC" id="2.4.2.21" evidence="4 11"/>
<keyword evidence="13" id="KW-1185">Reference proteome</keyword>
<dbReference type="EMBL" id="BMHQ01000002">
    <property type="protein sequence ID" value="GGE07746.1"/>
    <property type="molecule type" value="Genomic_DNA"/>
</dbReference>
<evidence type="ECO:0000256" key="10">
    <source>
        <dbReference type="ARBA" id="ARBA00047340"/>
    </source>
</evidence>
<dbReference type="Gene3D" id="1.10.1610.10">
    <property type="match status" value="1"/>
</dbReference>
<comment type="caution">
    <text evidence="12">The sequence shown here is derived from an EMBL/GenBank/DDBJ whole genome shotgun (WGS) entry which is preliminary data.</text>
</comment>
<dbReference type="PANTHER" id="PTHR43463:SF1">
    <property type="entry name" value="NICOTINATE-NUCLEOTIDE--DIMETHYLBENZIMIDAZOLE PHOSPHORIBOSYLTRANSFERASE"/>
    <property type="match status" value="1"/>
</dbReference>
<evidence type="ECO:0000256" key="4">
    <source>
        <dbReference type="ARBA" id="ARBA00011991"/>
    </source>
</evidence>
<reference evidence="12" key="2">
    <citation type="submission" date="2020-09" db="EMBL/GenBank/DDBJ databases">
        <authorList>
            <person name="Sun Q."/>
            <person name="Zhou Y."/>
        </authorList>
    </citation>
    <scope>NUCLEOTIDE SEQUENCE</scope>
    <source>
        <strain evidence="12">CGMCC 1.15179</strain>
    </source>
</reference>
<dbReference type="NCBIfam" id="NF000996">
    <property type="entry name" value="PRK00105.1"/>
    <property type="match status" value="1"/>
</dbReference>
<dbReference type="InterPro" id="IPR036087">
    <property type="entry name" value="Nict_dMeBzImd_PRibTrfase_sf"/>
</dbReference>
<accession>A0A8J2VHG3</accession>
<dbReference type="AlphaFoldDB" id="A0A8J2VHG3"/>